<dbReference type="InParanoid" id="I7MES9"/>
<organism evidence="1 2">
    <name type="scientific">Tetrahymena thermophila (strain SB210)</name>
    <dbReference type="NCBI Taxonomy" id="312017"/>
    <lineage>
        <taxon>Eukaryota</taxon>
        <taxon>Sar</taxon>
        <taxon>Alveolata</taxon>
        <taxon>Ciliophora</taxon>
        <taxon>Intramacronucleata</taxon>
        <taxon>Oligohymenophorea</taxon>
        <taxon>Hymenostomatida</taxon>
        <taxon>Tetrahymenina</taxon>
        <taxon>Tetrahymenidae</taxon>
        <taxon>Tetrahymena</taxon>
    </lineage>
</organism>
<evidence type="ECO:0000313" key="1">
    <source>
        <dbReference type="EMBL" id="EAR97529.1"/>
    </source>
</evidence>
<sequence>MPITKYIVSDQMNQTDQKCNNNSKKQKSKKAEIPSFPQQVMNLLSDPDPLPITDDIVDCLEKKITQWLDANNIIQVNPIEKQYEYYKERKMGIISLKQRNSSPNDNAKNAIAFSRQTEEEINTSLKHPSPVTLSLGKNNLLMNRKTRANTIKLVNKENM</sequence>
<keyword evidence="2" id="KW-1185">Reference proteome</keyword>
<dbReference type="AlphaFoldDB" id="I7MES9"/>
<dbReference type="GeneID" id="7832490"/>
<dbReference type="HOGENOM" id="CLU_1664260_0_0_1"/>
<evidence type="ECO:0000313" key="2">
    <source>
        <dbReference type="Proteomes" id="UP000009168"/>
    </source>
</evidence>
<protein>
    <submittedName>
        <fullName evidence="1">Uncharacterized protein</fullName>
    </submittedName>
</protein>
<reference evidence="2" key="1">
    <citation type="journal article" date="2006" name="PLoS Biol.">
        <title>Macronuclear genome sequence of the ciliate Tetrahymena thermophila, a model eukaryote.</title>
        <authorList>
            <person name="Eisen J.A."/>
            <person name="Coyne R.S."/>
            <person name="Wu M."/>
            <person name="Wu D."/>
            <person name="Thiagarajan M."/>
            <person name="Wortman J.R."/>
            <person name="Badger J.H."/>
            <person name="Ren Q."/>
            <person name="Amedeo P."/>
            <person name="Jones K.M."/>
            <person name="Tallon L.J."/>
            <person name="Delcher A.L."/>
            <person name="Salzberg S.L."/>
            <person name="Silva J.C."/>
            <person name="Haas B.J."/>
            <person name="Majoros W.H."/>
            <person name="Farzad M."/>
            <person name="Carlton J.M."/>
            <person name="Smith R.K. Jr."/>
            <person name="Garg J."/>
            <person name="Pearlman R.E."/>
            <person name="Karrer K.M."/>
            <person name="Sun L."/>
            <person name="Manning G."/>
            <person name="Elde N.C."/>
            <person name="Turkewitz A.P."/>
            <person name="Asai D.J."/>
            <person name="Wilkes D.E."/>
            <person name="Wang Y."/>
            <person name="Cai H."/>
            <person name="Collins K."/>
            <person name="Stewart B.A."/>
            <person name="Lee S.R."/>
            <person name="Wilamowska K."/>
            <person name="Weinberg Z."/>
            <person name="Ruzzo W.L."/>
            <person name="Wloga D."/>
            <person name="Gaertig J."/>
            <person name="Frankel J."/>
            <person name="Tsao C.-C."/>
            <person name="Gorovsky M.A."/>
            <person name="Keeling P.J."/>
            <person name="Waller R.F."/>
            <person name="Patron N.J."/>
            <person name="Cherry J.M."/>
            <person name="Stover N.A."/>
            <person name="Krieger C.J."/>
            <person name="del Toro C."/>
            <person name="Ryder H.F."/>
            <person name="Williamson S.C."/>
            <person name="Barbeau R.A."/>
            <person name="Hamilton E.P."/>
            <person name="Orias E."/>
        </authorList>
    </citation>
    <scope>NUCLEOTIDE SEQUENCE [LARGE SCALE GENOMIC DNA]</scope>
    <source>
        <strain evidence="2">SB210</strain>
    </source>
</reference>
<dbReference type="EMBL" id="GG662663">
    <property type="protein sequence ID" value="EAR97529.1"/>
    <property type="molecule type" value="Genomic_DNA"/>
</dbReference>
<name>I7MES9_TETTS</name>
<gene>
    <name evidence="1" type="ORF">TTHERM_00437780</name>
</gene>
<accession>I7MES9</accession>
<proteinExistence type="predicted"/>
<dbReference type="KEGG" id="tet:TTHERM_00437780"/>
<dbReference type="RefSeq" id="XP_001017774.1">
    <property type="nucleotide sequence ID" value="XM_001017774.1"/>
</dbReference>
<dbReference type="Proteomes" id="UP000009168">
    <property type="component" value="Unassembled WGS sequence"/>
</dbReference>